<reference evidence="2" key="1">
    <citation type="journal article" date="2019" name="PLoS Negl. Trop. Dis.">
        <title>Revisiting the worldwide diversity of Leptospira species in the environment.</title>
        <authorList>
            <person name="Vincent A.T."/>
            <person name="Schiettekatte O."/>
            <person name="Bourhy P."/>
            <person name="Veyrier F.J."/>
            <person name="Picardeau M."/>
        </authorList>
    </citation>
    <scope>NUCLEOTIDE SEQUENCE [LARGE SCALE GENOMIC DNA]</scope>
    <source>
        <strain evidence="2">201800277</strain>
    </source>
</reference>
<proteinExistence type="predicted"/>
<protein>
    <submittedName>
        <fullName evidence="2">Uncharacterized protein</fullName>
    </submittedName>
</protein>
<dbReference type="Proteomes" id="UP000297891">
    <property type="component" value="Unassembled WGS sequence"/>
</dbReference>
<dbReference type="OrthoDB" id="315571at2"/>
<keyword evidence="3" id="KW-1185">Reference proteome</keyword>
<name>A0A2M9Y5S2_9LEPT</name>
<accession>A0A2M9Y5S2</accession>
<evidence type="ECO:0000256" key="1">
    <source>
        <dbReference type="SAM" id="SignalP"/>
    </source>
</evidence>
<dbReference type="AlphaFoldDB" id="A0A2M9Y5S2"/>
<feature type="signal peptide" evidence="1">
    <location>
        <begin position="1"/>
        <end position="27"/>
    </location>
</feature>
<feature type="chain" id="PRO_5044383784" evidence="1">
    <location>
        <begin position="28"/>
        <end position="389"/>
    </location>
</feature>
<dbReference type="SUPFAM" id="SSF48452">
    <property type="entry name" value="TPR-like"/>
    <property type="match status" value="1"/>
</dbReference>
<dbReference type="InterPro" id="IPR011990">
    <property type="entry name" value="TPR-like_helical_dom_sf"/>
</dbReference>
<dbReference type="EMBL" id="RQFP01000001">
    <property type="protein sequence ID" value="TGK96122.1"/>
    <property type="molecule type" value="Genomic_DNA"/>
</dbReference>
<evidence type="ECO:0000313" key="3">
    <source>
        <dbReference type="Proteomes" id="UP000297891"/>
    </source>
</evidence>
<gene>
    <name evidence="2" type="ORF">EHQ30_05730</name>
</gene>
<evidence type="ECO:0000313" key="2">
    <source>
        <dbReference type="EMBL" id="TGK96122.1"/>
    </source>
</evidence>
<dbReference type="RefSeq" id="WP_100788928.1">
    <property type="nucleotide sequence ID" value="NZ_NPDQ01000001.1"/>
</dbReference>
<comment type="caution">
    <text evidence="2">The sequence shown here is derived from an EMBL/GenBank/DDBJ whole genome shotgun (WGS) entry which is preliminary data.</text>
</comment>
<dbReference type="Gene3D" id="1.25.40.10">
    <property type="entry name" value="Tetratricopeptide repeat domain"/>
    <property type="match status" value="1"/>
</dbReference>
<organism evidence="2 3">
    <name type="scientific">Leptospira brenneri</name>
    <dbReference type="NCBI Taxonomy" id="2023182"/>
    <lineage>
        <taxon>Bacteria</taxon>
        <taxon>Pseudomonadati</taxon>
        <taxon>Spirochaetota</taxon>
        <taxon>Spirochaetia</taxon>
        <taxon>Leptospirales</taxon>
        <taxon>Leptospiraceae</taxon>
        <taxon>Leptospira</taxon>
    </lineage>
</organism>
<sequence length="389" mass="46422">MILRSRRIWQFSVLVTSLFLVSSPNLAQTEVLNPVKVFYGYEDLLRMAEDKIVQETPAKAFDFLIKAKELNPDPDYRYYNLAARAHMKLGQLYDGVHAYEESIKKKKDQLDLLLYIADFYEKERKQKEALFYTKLYLEQKPNAKYRLYTAAILSRQIGLESEYESYIQILESDKTFVSEKEALQASLQKNIKSKKWKEADDLSLRYLVYFPREEAMYETLILARRGRNSELLEQAYQWTSTVFLNETRYFTRYGVYLQEKQRFLESLSLFRRGFYNLLKFFPDSDAGEILFLIRQSYANLGKDRDTLAIDSLVKDFQNQKKITATELENHQNTYRKNREYLLFCVHWFSNRDKTKANEYRQRLKDRDIEFEESEFLRVIGPFSSLPQDL</sequence>
<keyword evidence="1" id="KW-0732">Signal</keyword>